<dbReference type="EMBL" id="NTME01000013">
    <property type="protein sequence ID" value="PBJ94809.1"/>
    <property type="molecule type" value="Genomic_DNA"/>
</dbReference>
<feature type="domain" description="Spore coat protein U/FanG" evidence="1">
    <location>
        <begin position="23"/>
        <end position="172"/>
    </location>
</feature>
<dbReference type="PANTHER" id="PTHR37089:SF3">
    <property type="entry name" value="EXPORTED PROTEIN"/>
    <property type="match status" value="1"/>
</dbReference>
<dbReference type="Proteomes" id="UP000218102">
    <property type="component" value="Unassembled WGS sequence"/>
</dbReference>
<dbReference type="SMART" id="SM00972">
    <property type="entry name" value="SCPU"/>
    <property type="match status" value="1"/>
</dbReference>
<comment type="caution">
    <text evidence="2">The sequence shown here is derived from an EMBL/GenBank/DDBJ whole genome shotgun (WGS) entry which is preliminary data.</text>
</comment>
<name>A0A099MWZ3_PSEDL</name>
<proteinExistence type="predicted"/>
<reference evidence="2 3" key="1">
    <citation type="submission" date="2017-09" db="EMBL/GenBank/DDBJ databases">
        <authorList>
            <person name="Ehlers B."/>
            <person name="Leendertz F.H."/>
        </authorList>
    </citation>
    <scope>NUCLEOTIDE SEQUENCE [LARGE SCALE GENOMIC DNA]</scope>
    <source>
        <strain evidence="2 3">DJ-1</strain>
    </source>
</reference>
<sequence length="175" mass="18911">MTERYLAALLGLMLSSSAMAADFLVEVRVLVQRGCMLVNQPRDAGAQALGRIDLGAAARLDGPGAPLTGALLSQRPPRLECNPHTPYQVRVDGGQHGGVGELRFLASDDDTARLIPYRLYRDAAWREPLAVNVAHSARVPDSGSVELPLYARIDKLAWVPPAGLYADLLKVTVTW</sequence>
<dbReference type="PANTHER" id="PTHR37089">
    <property type="entry name" value="PROTEIN U-RELATED"/>
    <property type="match status" value="1"/>
</dbReference>
<gene>
    <name evidence="2" type="ORF">CMV24_15270</name>
</gene>
<dbReference type="KEGG" id="ppj:RK21_03089"/>
<evidence type="ECO:0000313" key="3">
    <source>
        <dbReference type="Proteomes" id="UP000218102"/>
    </source>
</evidence>
<dbReference type="RefSeq" id="WP_024086641.1">
    <property type="nucleotide sequence ID" value="NZ_CP010359.1"/>
</dbReference>
<dbReference type="InterPro" id="IPR007893">
    <property type="entry name" value="Spore_coat_U/FanG"/>
</dbReference>
<organism evidence="2 3">
    <name type="scientific">Pseudomonas plecoglossicida</name>
    <dbReference type="NCBI Taxonomy" id="70775"/>
    <lineage>
        <taxon>Bacteria</taxon>
        <taxon>Pseudomonadati</taxon>
        <taxon>Pseudomonadota</taxon>
        <taxon>Gammaproteobacteria</taxon>
        <taxon>Pseudomonadales</taxon>
        <taxon>Pseudomonadaceae</taxon>
        <taxon>Pseudomonas</taxon>
    </lineage>
</organism>
<protein>
    <submittedName>
        <fullName evidence="2">SCPU domain-containing protein</fullName>
    </submittedName>
</protein>
<dbReference type="AlphaFoldDB" id="A0A099MWZ3"/>
<evidence type="ECO:0000259" key="1">
    <source>
        <dbReference type="Pfam" id="PF05229"/>
    </source>
</evidence>
<dbReference type="STRING" id="1215115.GCA_000688275_04343"/>
<dbReference type="InterPro" id="IPR053167">
    <property type="entry name" value="Spore_coat_component"/>
</dbReference>
<evidence type="ECO:0000313" key="2">
    <source>
        <dbReference type="EMBL" id="PBJ94809.1"/>
    </source>
</evidence>
<accession>A0A099MWZ3</accession>
<dbReference type="Pfam" id="PF05229">
    <property type="entry name" value="SCPU"/>
    <property type="match status" value="1"/>
</dbReference>